<feature type="transmembrane region" description="Helical" evidence="2">
    <location>
        <begin position="21"/>
        <end position="44"/>
    </location>
</feature>
<dbReference type="RefSeq" id="WP_052558586.1">
    <property type="nucleotide sequence ID" value="NZ_JMCC02000155.1"/>
</dbReference>
<sequence>MTNASAGGEARGDFSGTGGELLGQLFVGYLLTLITFGIYSPWFMCKFANFIAERVTYGPTAKGTVRFKFEGEGGQLFVTFLVGYLLTMITFGIYMPWFMCKLAKFFTDNTTVSIDDGSVYKPRFDGAGGDLFVTFLVGYLLTAITFGIYAPWFMCKMNKWFAENTKITKNGQDVGGMDFVGEGGELLVTFIVGYLLTLITFGIYGAWFQVKMIKFNADNTKLNVDGQRLGMRFTGEGGELFVMVLVGYLLTLVTLGFYMFWFMAKLLKWQLSNTVVFVEGGAPMSMGMGGGQVQQLGGPPQGQMPYGQPPQPQLGQGQPGMGQQPGGPQPGYGAPPQGGGYGAPPQGGGYGGPPQGGGYA</sequence>
<dbReference type="InterPro" id="IPR010295">
    <property type="entry name" value="DUF898"/>
</dbReference>
<dbReference type="Pfam" id="PF05987">
    <property type="entry name" value="DUF898"/>
    <property type="match status" value="4"/>
</dbReference>
<keyword evidence="2" id="KW-1133">Transmembrane helix</keyword>
<dbReference type="AlphaFoldDB" id="A0A0C1ZM77"/>
<feature type="transmembrane region" description="Helical" evidence="2">
    <location>
        <begin position="240"/>
        <end position="261"/>
    </location>
</feature>
<keyword evidence="2" id="KW-0812">Transmembrane</keyword>
<comment type="caution">
    <text evidence="3">The sequence shown here is derived from an EMBL/GenBank/DDBJ whole genome shotgun (WGS) entry which is preliminary data.</text>
</comment>
<feature type="compositionally biased region" description="Low complexity" evidence="1">
    <location>
        <begin position="293"/>
        <end position="306"/>
    </location>
</feature>
<dbReference type="EMBL" id="JMCC02000155">
    <property type="protein sequence ID" value="KIG12033.1"/>
    <property type="molecule type" value="Genomic_DNA"/>
</dbReference>
<accession>A0A0C1ZM77</accession>
<gene>
    <name evidence="3" type="ORF">DB30_02088</name>
</gene>
<feature type="compositionally biased region" description="Gly residues" evidence="1">
    <location>
        <begin position="336"/>
        <end position="360"/>
    </location>
</feature>
<dbReference type="Proteomes" id="UP000031599">
    <property type="component" value="Unassembled WGS sequence"/>
</dbReference>
<protein>
    <recommendedName>
        <fullName evidence="5">DUF898 domain-containing protein</fullName>
    </recommendedName>
</protein>
<evidence type="ECO:0008006" key="5">
    <source>
        <dbReference type="Google" id="ProtNLM"/>
    </source>
</evidence>
<evidence type="ECO:0000256" key="2">
    <source>
        <dbReference type="SAM" id="Phobius"/>
    </source>
</evidence>
<name>A0A0C1ZM77_9BACT</name>
<feature type="region of interest" description="Disordered" evidence="1">
    <location>
        <begin position="289"/>
        <end position="360"/>
    </location>
</feature>
<feature type="transmembrane region" description="Helical" evidence="2">
    <location>
        <begin position="186"/>
        <end position="207"/>
    </location>
</feature>
<evidence type="ECO:0000313" key="3">
    <source>
        <dbReference type="EMBL" id="KIG12033.1"/>
    </source>
</evidence>
<evidence type="ECO:0000256" key="1">
    <source>
        <dbReference type="SAM" id="MobiDB-lite"/>
    </source>
</evidence>
<proteinExistence type="predicted"/>
<reference evidence="3 4" key="1">
    <citation type="submission" date="2014-12" db="EMBL/GenBank/DDBJ databases">
        <title>Genome assembly of Enhygromyxa salina DSM 15201.</title>
        <authorList>
            <person name="Sharma G."/>
            <person name="Subramanian S."/>
        </authorList>
    </citation>
    <scope>NUCLEOTIDE SEQUENCE [LARGE SCALE GENOMIC DNA]</scope>
    <source>
        <strain evidence="3 4">DSM 15201</strain>
    </source>
</reference>
<feature type="transmembrane region" description="Helical" evidence="2">
    <location>
        <begin position="76"/>
        <end position="97"/>
    </location>
</feature>
<evidence type="ECO:0000313" key="4">
    <source>
        <dbReference type="Proteomes" id="UP000031599"/>
    </source>
</evidence>
<organism evidence="3 4">
    <name type="scientific">Enhygromyxa salina</name>
    <dbReference type="NCBI Taxonomy" id="215803"/>
    <lineage>
        <taxon>Bacteria</taxon>
        <taxon>Pseudomonadati</taxon>
        <taxon>Myxococcota</taxon>
        <taxon>Polyangia</taxon>
        <taxon>Nannocystales</taxon>
        <taxon>Nannocystaceae</taxon>
        <taxon>Enhygromyxa</taxon>
    </lineage>
</organism>
<keyword evidence="2" id="KW-0472">Membrane</keyword>
<feature type="transmembrane region" description="Helical" evidence="2">
    <location>
        <begin position="131"/>
        <end position="152"/>
    </location>
</feature>